<keyword evidence="2 5" id="KW-0547">Nucleotide-binding</keyword>
<feature type="binding site" evidence="6">
    <location>
        <position position="242"/>
    </location>
    <ligand>
        <name>Mg(2+)</name>
        <dbReference type="ChEBI" id="CHEBI:18420"/>
    </ligand>
</feature>
<dbReference type="GO" id="GO:0046872">
    <property type="term" value="F:metal ion binding"/>
    <property type="evidence" value="ECO:0007669"/>
    <property type="project" value="UniProtKB-KW"/>
</dbReference>
<dbReference type="InterPro" id="IPR001019">
    <property type="entry name" value="Gprotein_alpha_su"/>
</dbReference>
<gene>
    <name evidence="8" type="ORF">B9G98_04620</name>
</gene>
<dbReference type="PANTHER" id="PTHR10218">
    <property type="entry name" value="GTP-BINDING PROTEIN ALPHA SUBUNIT"/>
    <property type="match status" value="1"/>
</dbReference>
<dbReference type="SMART" id="SM00275">
    <property type="entry name" value="G_alpha"/>
    <property type="match status" value="1"/>
</dbReference>
<evidence type="ECO:0000313" key="9">
    <source>
        <dbReference type="Proteomes" id="UP000238350"/>
    </source>
</evidence>
<name>A0A2T0FPU3_9ASCO</name>
<dbReference type="EMBL" id="NDIQ01000022">
    <property type="protein sequence ID" value="PRT57000.1"/>
    <property type="molecule type" value="Genomic_DNA"/>
</dbReference>
<evidence type="ECO:0000256" key="7">
    <source>
        <dbReference type="SAM" id="MobiDB-lite"/>
    </source>
</evidence>
<evidence type="ECO:0000256" key="2">
    <source>
        <dbReference type="ARBA" id="ARBA00022741"/>
    </source>
</evidence>
<evidence type="ECO:0000256" key="4">
    <source>
        <dbReference type="ARBA" id="ARBA00023224"/>
    </source>
</evidence>
<feature type="binding site" evidence="6">
    <location>
        <position position="60"/>
    </location>
    <ligand>
        <name>Mg(2+)</name>
        <dbReference type="ChEBI" id="CHEBI:18420"/>
    </ligand>
</feature>
<dbReference type="GO" id="GO:0000750">
    <property type="term" value="P:pheromone-dependent signal transduction involved in conjugation with cellular fusion"/>
    <property type="evidence" value="ECO:0007669"/>
    <property type="project" value="TreeGrafter"/>
</dbReference>
<dbReference type="Gene3D" id="3.40.50.300">
    <property type="entry name" value="P-loop containing nucleotide triphosphate hydrolases"/>
    <property type="match status" value="2"/>
</dbReference>
<dbReference type="Pfam" id="PF00503">
    <property type="entry name" value="G-alpha"/>
    <property type="match status" value="1"/>
</dbReference>
<dbReference type="PANTHER" id="PTHR10218:SF302">
    <property type="entry name" value="GUANINE NUCLEOTIDE-BINDING PROTEIN ALPHA-5 SUBUNIT"/>
    <property type="match status" value="1"/>
</dbReference>
<sequence length="418" mass="47912">MLCFRRADIVENEKLVTPTRRSKQSILHRLDAEVNRELTAAHNQDVKRALFLGTGESGKSTVFKQMRINHGDHFTQFEKVQFSKLIWADTLRSMRGLVYLAETRNLKVPAKLHDSYQTLLGLDVTRGVIVQSETDPDARRFLEQHVPPSPGGKPDPLSPSMSTISEEDMRPRCTHPKYMKATREQIAQAVYLLWTEWPELRELSMPAILESNGPYFFAKILEYSRPDYQASAADIVNARLKTTGIVETTFDIRGSKLAVIDVGGQRIERTKWVHCFDDVTCVLFVVAVSEFDLTLREDDQVNRLEESLEVFDQCVNSKWLHDKPVTLFLNKMDILESKLAYCSFKKHHPNFQGDEQNPEQVVDYIEGLFRARMKSQGAAYRGLYTHRTCATDIKSMKFVVEAVTDMVFVKNMQWAGLV</sequence>
<feature type="binding site" evidence="5">
    <location>
        <begin position="261"/>
        <end position="265"/>
    </location>
    <ligand>
        <name>GTP</name>
        <dbReference type="ChEBI" id="CHEBI:37565"/>
    </ligand>
</feature>
<dbReference type="GO" id="GO:0007186">
    <property type="term" value="P:G protein-coupled receptor signaling pathway"/>
    <property type="evidence" value="ECO:0007669"/>
    <property type="project" value="InterPro"/>
</dbReference>
<dbReference type="GO" id="GO:0005834">
    <property type="term" value="C:heterotrimeric G-protein complex"/>
    <property type="evidence" value="ECO:0007669"/>
    <property type="project" value="TreeGrafter"/>
</dbReference>
<feature type="binding site" evidence="5">
    <location>
        <position position="390"/>
    </location>
    <ligand>
        <name>GTP</name>
        <dbReference type="ChEBI" id="CHEBI:37565"/>
    </ligand>
</feature>
<dbReference type="InterPro" id="IPR011025">
    <property type="entry name" value="GproteinA_insert"/>
</dbReference>
<dbReference type="GO" id="GO:0005525">
    <property type="term" value="F:GTP binding"/>
    <property type="evidence" value="ECO:0007669"/>
    <property type="project" value="UniProtKB-KW"/>
</dbReference>
<evidence type="ECO:0000256" key="1">
    <source>
        <dbReference type="ARBA" id="ARBA00022723"/>
    </source>
</evidence>
<dbReference type="Proteomes" id="UP000238350">
    <property type="component" value="Unassembled WGS sequence"/>
</dbReference>
<feature type="binding site" evidence="5">
    <location>
        <begin position="56"/>
        <end position="61"/>
    </location>
    <ligand>
        <name>GTP</name>
        <dbReference type="ChEBI" id="CHEBI:37565"/>
    </ligand>
</feature>
<accession>A0A2T0FPU3</accession>
<keyword evidence="1 6" id="KW-0479">Metal-binding</keyword>
<dbReference type="GO" id="GO:0005737">
    <property type="term" value="C:cytoplasm"/>
    <property type="evidence" value="ECO:0007669"/>
    <property type="project" value="TreeGrafter"/>
</dbReference>
<dbReference type="PROSITE" id="PS51882">
    <property type="entry name" value="G_ALPHA"/>
    <property type="match status" value="1"/>
</dbReference>
<evidence type="ECO:0000313" key="8">
    <source>
        <dbReference type="EMBL" id="PRT57000.1"/>
    </source>
</evidence>
<keyword evidence="4" id="KW-0807">Transducer</keyword>
<dbReference type="GO" id="GO:0031683">
    <property type="term" value="F:G-protein beta/gamma-subunit complex binding"/>
    <property type="evidence" value="ECO:0007669"/>
    <property type="project" value="InterPro"/>
</dbReference>
<feature type="region of interest" description="Disordered" evidence="7">
    <location>
        <begin position="142"/>
        <end position="164"/>
    </location>
</feature>
<dbReference type="AlphaFoldDB" id="A0A2T0FPU3"/>
<reference evidence="8 9" key="1">
    <citation type="submission" date="2017-04" db="EMBL/GenBank/DDBJ databases">
        <title>Genome sequencing of [Candida] sorbophila.</title>
        <authorList>
            <person name="Ahn J.O."/>
        </authorList>
    </citation>
    <scope>NUCLEOTIDE SEQUENCE [LARGE SCALE GENOMIC DNA]</scope>
    <source>
        <strain evidence="8 9">DS02</strain>
    </source>
</reference>
<protein>
    <submittedName>
        <fullName evidence="8">Guanine nucleotide-binding protein alpha-1 subunit</fullName>
    </submittedName>
</protein>
<feature type="binding site" evidence="5">
    <location>
        <begin position="330"/>
        <end position="333"/>
    </location>
    <ligand>
        <name>GTP</name>
        <dbReference type="ChEBI" id="CHEBI:37565"/>
    </ligand>
</feature>
<feature type="compositionally biased region" description="Pro residues" evidence="7">
    <location>
        <begin position="147"/>
        <end position="157"/>
    </location>
</feature>
<proteinExistence type="predicted"/>
<evidence type="ECO:0000256" key="3">
    <source>
        <dbReference type="ARBA" id="ARBA00023134"/>
    </source>
</evidence>
<keyword evidence="3 5" id="KW-0342">GTP-binding</keyword>
<dbReference type="GeneID" id="36518368"/>
<dbReference type="PRINTS" id="PR00318">
    <property type="entry name" value="GPROTEINA"/>
</dbReference>
<dbReference type="CDD" id="cd00066">
    <property type="entry name" value="G-alpha"/>
    <property type="match status" value="1"/>
</dbReference>
<dbReference type="FunFam" id="3.40.50.300:FF:000692">
    <property type="entry name" value="Guanine nucleotide-binding protein subunit alpha"/>
    <property type="match status" value="1"/>
</dbReference>
<comment type="caution">
    <text evidence="8">The sequence shown here is derived from an EMBL/GenBank/DDBJ whole genome shotgun (WGS) entry which is preliminary data.</text>
</comment>
<organism evidence="8 9">
    <name type="scientific">Wickerhamiella sorbophila</name>
    <dbReference type="NCBI Taxonomy" id="45607"/>
    <lineage>
        <taxon>Eukaryota</taxon>
        <taxon>Fungi</taxon>
        <taxon>Dikarya</taxon>
        <taxon>Ascomycota</taxon>
        <taxon>Saccharomycotina</taxon>
        <taxon>Dipodascomycetes</taxon>
        <taxon>Dipodascales</taxon>
        <taxon>Trichomonascaceae</taxon>
        <taxon>Wickerhamiella</taxon>
    </lineage>
</organism>
<evidence type="ECO:0000256" key="5">
    <source>
        <dbReference type="PIRSR" id="PIRSR601019-1"/>
    </source>
</evidence>
<dbReference type="STRING" id="45607.A0A2T0FPU3"/>
<dbReference type="OrthoDB" id="5817230at2759"/>
<dbReference type="GO" id="GO:0001664">
    <property type="term" value="F:G protein-coupled receptor binding"/>
    <property type="evidence" value="ECO:0007669"/>
    <property type="project" value="TreeGrafter"/>
</dbReference>
<keyword evidence="6" id="KW-0460">Magnesium</keyword>
<dbReference type="GO" id="GO:0003924">
    <property type="term" value="F:GTPase activity"/>
    <property type="evidence" value="ECO:0007669"/>
    <property type="project" value="InterPro"/>
</dbReference>
<dbReference type="RefSeq" id="XP_024666945.1">
    <property type="nucleotide sequence ID" value="XM_024811177.1"/>
</dbReference>
<dbReference type="SUPFAM" id="SSF47895">
    <property type="entry name" value="Transducin (alpha subunit), insertion domain"/>
    <property type="match status" value="1"/>
</dbReference>
<dbReference type="SUPFAM" id="SSF52540">
    <property type="entry name" value="P-loop containing nucleoside triphosphate hydrolases"/>
    <property type="match status" value="1"/>
</dbReference>
<evidence type="ECO:0000256" key="6">
    <source>
        <dbReference type="PIRSR" id="PIRSR601019-2"/>
    </source>
</evidence>
<dbReference type="InterPro" id="IPR027417">
    <property type="entry name" value="P-loop_NTPase"/>
</dbReference>
<keyword evidence="9" id="KW-1185">Reference proteome</keyword>